<proteinExistence type="predicted"/>
<dbReference type="Gene3D" id="1.10.1660.10">
    <property type="match status" value="1"/>
</dbReference>
<evidence type="ECO:0000259" key="1">
    <source>
        <dbReference type="Pfam" id="PF12728"/>
    </source>
</evidence>
<accession>A0A917GY48</accession>
<protein>
    <recommendedName>
        <fullName evidence="1">Helix-turn-helix domain-containing protein</fullName>
    </recommendedName>
</protein>
<dbReference type="InterPro" id="IPR010093">
    <property type="entry name" value="SinI_DNA-bd"/>
</dbReference>
<reference evidence="2 3" key="1">
    <citation type="journal article" date="2014" name="Int. J. Syst. Evol. Microbiol.">
        <title>Complete genome sequence of Corynebacterium casei LMG S-19264T (=DSM 44701T), isolated from a smear-ripened cheese.</title>
        <authorList>
            <consortium name="US DOE Joint Genome Institute (JGI-PGF)"/>
            <person name="Walter F."/>
            <person name="Albersmeier A."/>
            <person name="Kalinowski J."/>
            <person name="Ruckert C."/>
        </authorList>
    </citation>
    <scope>NUCLEOTIDE SEQUENCE [LARGE SCALE GENOMIC DNA]</scope>
    <source>
        <strain evidence="2 3">CGMCC 1.15286</strain>
    </source>
</reference>
<dbReference type="RefSeq" id="WP_188888138.1">
    <property type="nucleotide sequence ID" value="NZ_BMHY01000002.1"/>
</dbReference>
<evidence type="ECO:0000313" key="3">
    <source>
        <dbReference type="Proteomes" id="UP000600247"/>
    </source>
</evidence>
<sequence length="150" mass="17374">MYKIDDLAELLDMHTRTIRRYIHEGKLNAMKVGGEWRVSEEELNRFMGKKVQQLHEESLQHVDEYLGKGTSEIDGIYQVCSIIDCYVDGAKAALISQELIQLLNADDPERGKAKFQYFYLQEEKKSRFIVWGKPGFMGKLLLTIETLSKL</sequence>
<dbReference type="SUPFAM" id="SSF46955">
    <property type="entry name" value="Putative DNA-binding domain"/>
    <property type="match status" value="1"/>
</dbReference>
<organism evidence="2 3">
    <name type="scientific">Paenibacillus radicis</name>
    <name type="common">ex Gao et al. 2016</name>
    <dbReference type="NCBI Taxonomy" id="1737354"/>
    <lineage>
        <taxon>Bacteria</taxon>
        <taxon>Bacillati</taxon>
        <taxon>Bacillota</taxon>
        <taxon>Bacilli</taxon>
        <taxon>Bacillales</taxon>
        <taxon>Paenibacillaceae</taxon>
        <taxon>Paenibacillus</taxon>
    </lineage>
</organism>
<dbReference type="Proteomes" id="UP000600247">
    <property type="component" value="Unassembled WGS sequence"/>
</dbReference>
<dbReference type="Pfam" id="PF12728">
    <property type="entry name" value="HTH_17"/>
    <property type="match status" value="1"/>
</dbReference>
<name>A0A917GY48_9BACL</name>
<evidence type="ECO:0000313" key="2">
    <source>
        <dbReference type="EMBL" id="GGG61047.1"/>
    </source>
</evidence>
<dbReference type="InterPro" id="IPR009061">
    <property type="entry name" value="DNA-bd_dom_put_sf"/>
</dbReference>
<gene>
    <name evidence="2" type="ORF">GCM10010918_13030</name>
</gene>
<dbReference type="NCBIfam" id="TIGR01764">
    <property type="entry name" value="excise"/>
    <property type="match status" value="1"/>
</dbReference>
<dbReference type="InterPro" id="IPR041657">
    <property type="entry name" value="HTH_17"/>
</dbReference>
<dbReference type="EMBL" id="BMHY01000002">
    <property type="protein sequence ID" value="GGG61047.1"/>
    <property type="molecule type" value="Genomic_DNA"/>
</dbReference>
<feature type="domain" description="Helix-turn-helix" evidence="1">
    <location>
        <begin position="1"/>
        <end position="48"/>
    </location>
</feature>
<keyword evidence="3" id="KW-1185">Reference proteome</keyword>
<dbReference type="GO" id="GO:0003677">
    <property type="term" value="F:DNA binding"/>
    <property type="evidence" value="ECO:0007669"/>
    <property type="project" value="InterPro"/>
</dbReference>
<dbReference type="AlphaFoldDB" id="A0A917GY48"/>
<comment type="caution">
    <text evidence="2">The sequence shown here is derived from an EMBL/GenBank/DDBJ whole genome shotgun (WGS) entry which is preliminary data.</text>
</comment>